<evidence type="ECO:0000313" key="11">
    <source>
        <dbReference type="EMBL" id="PVD36205.1"/>
    </source>
</evidence>
<evidence type="ECO:0000256" key="7">
    <source>
        <dbReference type="ARBA" id="ARBA00035194"/>
    </source>
</evidence>
<dbReference type="OrthoDB" id="5555409at2759"/>
<evidence type="ECO:0000256" key="4">
    <source>
        <dbReference type="ARBA" id="ARBA00022980"/>
    </source>
</evidence>
<dbReference type="Proteomes" id="UP000245119">
    <property type="component" value="Linkage Group LG2"/>
</dbReference>
<reference evidence="11 12" key="1">
    <citation type="submission" date="2018-04" db="EMBL/GenBank/DDBJ databases">
        <title>The genome of golden apple snail Pomacea canaliculata provides insight into stress tolerance and invasive adaptation.</title>
        <authorList>
            <person name="Liu C."/>
            <person name="Liu B."/>
            <person name="Ren Y."/>
            <person name="Zhang Y."/>
            <person name="Wang H."/>
            <person name="Li S."/>
            <person name="Jiang F."/>
            <person name="Yin L."/>
            <person name="Zhang G."/>
            <person name="Qian W."/>
            <person name="Fan W."/>
        </authorList>
    </citation>
    <scope>NUCLEOTIDE SEQUENCE [LARGE SCALE GENOMIC DNA]</scope>
    <source>
        <strain evidence="11">SZHN2017</strain>
        <tissue evidence="11">Muscle</tissue>
    </source>
</reference>
<evidence type="ECO:0000259" key="10">
    <source>
        <dbReference type="Pfam" id="PF22078"/>
    </source>
</evidence>
<dbReference type="GO" id="GO:0006412">
    <property type="term" value="P:translation"/>
    <property type="evidence" value="ECO:0007669"/>
    <property type="project" value="InterPro"/>
</dbReference>
<evidence type="ECO:0000256" key="1">
    <source>
        <dbReference type="ARBA" id="ARBA00004173"/>
    </source>
</evidence>
<comment type="caution">
    <text evidence="11">The sequence shown here is derived from an EMBL/GenBank/DDBJ whole genome shotgun (WGS) entry which is preliminary data.</text>
</comment>
<dbReference type="GO" id="GO:1990904">
    <property type="term" value="C:ribonucleoprotein complex"/>
    <property type="evidence" value="ECO:0007669"/>
    <property type="project" value="UniProtKB-KW"/>
</dbReference>
<accession>A0A2T7PS06</accession>
<feature type="domain" description="Large ribosomal subunit protein bL9m C-terminal" evidence="10">
    <location>
        <begin position="141"/>
        <end position="213"/>
    </location>
</feature>
<dbReference type="PANTHER" id="PTHR21368">
    <property type="entry name" value="50S RIBOSOMAL PROTEIN L9"/>
    <property type="match status" value="1"/>
</dbReference>
<dbReference type="InterPro" id="IPR000244">
    <property type="entry name" value="Ribosomal_bL9"/>
</dbReference>
<dbReference type="InterPro" id="IPR054302">
    <property type="entry name" value="Ribosomal_bL9m_C"/>
</dbReference>
<evidence type="ECO:0000313" key="12">
    <source>
        <dbReference type="Proteomes" id="UP000245119"/>
    </source>
</evidence>
<keyword evidence="4" id="KW-0689">Ribosomal protein</keyword>
<sequence>MLKTILQTASQCSKGLLSVKKTSASLYNLDLIRTTVIVERMYPPKLAKIGKKPSLQARNKVLKFVCRVHDEKTADISCILTDFVEGVGIRGDLVTVKRRLFRNKLYPAGLAVYASPENIERFKKDENDLRNQKESRLGVFAEMTLKQLSGMYLRIPMSGDNPWILNKTHIRVALRKASVEVKDECITLPTQAITEPGEITFQVTINGLKSVLVRGMVLLHHKDPKLNQILDLPPTFQPTVRIWKKKVAETVS</sequence>
<organism evidence="11 12">
    <name type="scientific">Pomacea canaliculata</name>
    <name type="common">Golden apple snail</name>
    <dbReference type="NCBI Taxonomy" id="400727"/>
    <lineage>
        <taxon>Eukaryota</taxon>
        <taxon>Metazoa</taxon>
        <taxon>Spiralia</taxon>
        <taxon>Lophotrochozoa</taxon>
        <taxon>Mollusca</taxon>
        <taxon>Gastropoda</taxon>
        <taxon>Caenogastropoda</taxon>
        <taxon>Architaenioglossa</taxon>
        <taxon>Ampullarioidea</taxon>
        <taxon>Ampullariidae</taxon>
        <taxon>Pomacea</taxon>
    </lineage>
</organism>
<dbReference type="STRING" id="400727.A0A2T7PS06"/>
<dbReference type="InterPro" id="IPR036935">
    <property type="entry name" value="Ribosomal_bL9_N_sf"/>
</dbReference>
<keyword evidence="12" id="KW-1185">Reference proteome</keyword>
<dbReference type="AlphaFoldDB" id="A0A2T7PS06"/>
<evidence type="ECO:0000256" key="3">
    <source>
        <dbReference type="ARBA" id="ARBA00022946"/>
    </source>
</evidence>
<dbReference type="InterPro" id="IPR009027">
    <property type="entry name" value="Ribosomal_bL9/RNase_H1_N"/>
</dbReference>
<protein>
    <recommendedName>
        <fullName evidence="7">Large ribosomal subunit protein bL9m</fullName>
    </recommendedName>
    <alternativeName>
        <fullName evidence="8">39S ribosomal protein L9, mitochondrial</fullName>
    </alternativeName>
</protein>
<evidence type="ECO:0000256" key="6">
    <source>
        <dbReference type="ARBA" id="ARBA00023274"/>
    </source>
</evidence>
<feature type="domain" description="Ribosomal protein L9" evidence="9">
    <location>
        <begin position="78"/>
        <end position="122"/>
    </location>
</feature>
<dbReference type="InterPro" id="IPR020070">
    <property type="entry name" value="Ribosomal_bL9_N"/>
</dbReference>
<evidence type="ECO:0000256" key="8">
    <source>
        <dbReference type="ARBA" id="ARBA00035381"/>
    </source>
</evidence>
<dbReference type="GO" id="GO:0005840">
    <property type="term" value="C:ribosome"/>
    <property type="evidence" value="ECO:0007669"/>
    <property type="project" value="UniProtKB-KW"/>
</dbReference>
<evidence type="ECO:0000259" key="9">
    <source>
        <dbReference type="Pfam" id="PF01281"/>
    </source>
</evidence>
<keyword evidence="3" id="KW-0809">Transit peptide</keyword>
<comment type="similarity">
    <text evidence="2">Belongs to the bacterial ribosomal protein bL9 family.</text>
</comment>
<dbReference type="GO" id="GO:0003735">
    <property type="term" value="F:structural constituent of ribosome"/>
    <property type="evidence" value="ECO:0007669"/>
    <property type="project" value="InterPro"/>
</dbReference>
<keyword evidence="5" id="KW-0496">Mitochondrion</keyword>
<evidence type="ECO:0000256" key="2">
    <source>
        <dbReference type="ARBA" id="ARBA00010605"/>
    </source>
</evidence>
<dbReference type="GO" id="GO:0005739">
    <property type="term" value="C:mitochondrion"/>
    <property type="evidence" value="ECO:0007669"/>
    <property type="project" value="UniProtKB-SubCell"/>
</dbReference>
<evidence type="ECO:0000256" key="5">
    <source>
        <dbReference type="ARBA" id="ARBA00023128"/>
    </source>
</evidence>
<proteinExistence type="inferred from homology"/>
<dbReference type="EMBL" id="PZQS01000002">
    <property type="protein sequence ID" value="PVD36205.1"/>
    <property type="molecule type" value="Genomic_DNA"/>
</dbReference>
<dbReference type="Pfam" id="PF01281">
    <property type="entry name" value="Ribosomal_L9_N"/>
    <property type="match status" value="1"/>
</dbReference>
<dbReference type="SUPFAM" id="SSF55658">
    <property type="entry name" value="L9 N-domain-like"/>
    <property type="match status" value="1"/>
</dbReference>
<gene>
    <name evidence="11" type="ORF">C0Q70_03180</name>
</gene>
<keyword evidence="6" id="KW-0687">Ribonucleoprotein</keyword>
<dbReference type="Pfam" id="PF22078">
    <property type="entry name" value="Ribosomal_bL9m_C"/>
    <property type="match status" value="1"/>
</dbReference>
<dbReference type="Gene3D" id="3.40.5.10">
    <property type="entry name" value="Ribosomal protein L9, N-terminal domain"/>
    <property type="match status" value="1"/>
</dbReference>
<dbReference type="OMA" id="AKHFIYE"/>
<name>A0A2T7PS06_POMCA</name>
<comment type="subcellular location">
    <subcellularLocation>
        <location evidence="1">Mitochondrion</location>
    </subcellularLocation>
</comment>